<dbReference type="OrthoDB" id="2353223at2"/>
<dbReference type="Gene3D" id="1.10.3750.10">
    <property type="entry name" value="YhaI-like"/>
    <property type="match status" value="1"/>
</dbReference>
<comment type="caution">
    <text evidence="2">The sequence shown here is derived from an EMBL/GenBank/DDBJ whole genome shotgun (WGS) entry which is preliminary data.</text>
</comment>
<dbReference type="InterPro" id="IPR035945">
    <property type="entry name" value="YhaI-like_sf"/>
</dbReference>
<name>A0A5D4SUR8_9BACI</name>
<evidence type="ECO:0000313" key="3">
    <source>
        <dbReference type="Proteomes" id="UP000322524"/>
    </source>
</evidence>
<keyword evidence="1" id="KW-0175">Coiled coil</keyword>
<dbReference type="AlphaFoldDB" id="A0A5D4SUR8"/>
<reference evidence="2 3" key="1">
    <citation type="submission" date="2019-08" db="EMBL/GenBank/DDBJ databases">
        <title>Bacillus genomes from the desert of Cuatro Cienegas, Coahuila.</title>
        <authorList>
            <person name="Olmedo-Alvarez G."/>
        </authorList>
    </citation>
    <scope>NUCLEOTIDE SEQUENCE [LARGE SCALE GENOMIC DNA]</scope>
    <source>
        <strain evidence="2 3">CH28_1T</strain>
    </source>
</reference>
<sequence>MIKVEERLENLEFYVELLIKQMDRTRYPWDNLIMLKKLSKKDVQNLYNLCEELSKEMEKQKAEGFVTFSPLLNQFRQALPKDLPLENTISALRTQGYYVPLMDAFQRDIKKK</sequence>
<protein>
    <submittedName>
        <fullName evidence="2">DUF1878 family protein</fullName>
    </submittedName>
</protein>
<dbReference type="SUPFAM" id="SSF109915">
    <property type="entry name" value="Hypothetical protein YhaI"/>
    <property type="match status" value="1"/>
</dbReference>
<evidence type="ECO:0000313" key="2">
    <source>
        <dbReference type="EMBL" id="TYS65586.1"/>
    </source>
</evidence>
<organism evidence="2 3">
    <name type="scientific">Sutcliffiella horikoshii</name>
    <dbReference type="NCBI Taxonomy" id="79883"/>
    <lineage>
        <taxon>Bacteria</taxon>
        <taxon>Bacillati</taxon>
        <taxon>Bacillota</taxon>
        <taxon>Bacilli</taxon>
        <taxon>Bacillales</taxon>
        <taxon>Bacillaceae</taxon>
        <taxon>Sutcliffiella</taxon>
    </lineage>
</organism>
<dbReference type="InterPro" id="IPR015058">
    <property type="entry name" value="DUF1878"/>
</dbReference>
<proteinExistence type="predicted"/>
<evidence type="ECO:0000256" key="1">
    <source>
        <dbReference type="SAM" id="Coils"/>
    </source>
</evidence>
<accession>A0A5D4SUR8</accession>
<dbReference type="Pfam" id="PF08963">
    <property type="entry name" value="DUF1878"/>
    <property type="match status" value="1"/>
</dbReference>
<feature type="coiled-coil region" evidence="1">
    <location>
        <begin position="36"/>
        <end position="63"/>
    </location>
</feature>
<dbReference type="EMBL" id="VTEV01000007">
    <property type="protein sequence ID" value="TYS65586.1"/>
    <property type="molecule type" value="Genomic_DNA"/>
</dbReference>
<dbReference type="Proteomes" id="UP000322524">
    <property type="component" value="Unassembled WGS sequence"/>
</dbReference>
<gene>
    <name evidence="2" type="ORF">FZC76_16955</name>
</gene>